<dbReference type="PANTHER" id="PTHR48051:SF1">
    <property type="entry name" value="RAS SUPPRESSOR PROTEIN 1"/>
    <property type="match status" value="1"/>
</dbReference>
<dbReference type="InterPro" id="IPR057263">
    <property type="entry name" value="COR-B"/>
</dbReference>
<dbReference type="AlphaFoldDB" id="A0A5C6MCZ9"/>
<evidence type="ECO:0000256" key="4">
    <source>
        <dbReference type="SAM" id="MobiDB-lite"/>
    </source>
</evidence>
<dbReference type="Pfam" id="PF13855">
    <property type="entry name" value="LRR_8"/>
    <property type="match status" value="1"/>
</dbReference>
<protein>
    <submittedName>
        <fullName evidence="6">Leucine-rich repeat serine/threonine-protein kinase 1</fullName>
    </submittedName>
</protein>
<keyword evidence="6" id="KW-0808">Transferase</keyword>
<dbReference type="Gene3D" id="3.40.50.300">
    <property type="entry name" value="P-loop containing nucleotide triphosphate hydrolases"/>
    <property type="match status" value="1"/>
</dbReference>
<dbReference type="GO" id="GO:0016301">
    <property type="term" value="F:kinase activity"/>
    <property type="evidence" value="ECO:0007669"/>
    <property type="project" value="UniProtKB-KW"/>
</dbReference>
<dbReference type="SUPFAM" id="SSF52058">
    <property type="entry name" value="L domain-like"/>
    <property type="match status" value="1"/>
</dbReference>
<dbReference type="SUPFAM" id="SSF52540">
    <property type="entry name" value="P-loop containing nucleoside triphosphate hydrolases"/>
    <property type="match status" value="1"/>
</dbReference>
<evidence type="ECO:0000256" key="2">
    <source>
        <dbReference type="ARBA" id="ARBA00022737"/>
    </source>
</evidence>
<dbReference type="InterPro" id="IPR001611">
    <property type="entry name" value="Leu-rich_rpt"/>
</dbReference>
<evidence type="ECO:0000259" key="5">
    <source>
        <dbReference type="PROSITE" id="PS51424"/>
    </source>
</evidence>
<dbReference type="GO" id="GO:0005737">
    <property type="term" value="C:cytoplasm"/>
    <property type="evidence" value="ECO:0007669"/>
    <property type="project" value="TreeGrafter"/>
</dbReference>
<keyword evidence="2" id="KW-0677">Repeat</keyword>
<accession>A0A5C6MCZ9</accession>
<feature type="region of interest" description="Disordered" evidence="4">
    <location>
        <begin position="806"/>
        <end position="850"/>
    </location>
</feature>
<dbReference type="Pfam" id="PF25497">
    <property type="entry name" value="COR-B"/>
    <property type="match status" value="1"/>
</dbReference>
<dbReference type="InterPro" id="IPR032675">
    <property type="entry name" value="LRR_dom_sf"/>
</dbReference>
<evidence type="ECO:0000313" key="7">
    <source>
        <dbReference type="Proteomes" id="UP000324091"/>
    </source>
</evidence>
<sequence>RDSLEVLHLNDNQLDSVPQSVCGLHSLTELYLSNNSGIRELPAELAQLSNLWQLDIENPPSQMSPRTSGKKLRKAEHFRLLKMLVIGPPRQGKTALLEVLQTGKAAPFTPAECSIRTSTWELDNPNGGKNVVSCLSQKDSVTFSVWDIGGPASMSTVNQCFFTDKALYVVIWNLALGQEAVSNLQTWLLNIEARAPNSAVVIVGTHLDLIDTNFRTERLATLRAHIFALCRSPSGARASGYPDITWKHLHEVSCKTLEGVDGLKKLIYQVALSMKDSSSSVFGNKLLGRLVSRDRHGWRGVLYILIPRSYLTLQKAVLAEKQRRAAQGEVQYITESQLQTLVEQDPGSDIRGYEDLQTGTVTSSSLLAAGTTLLGERCVFFYGVPVSTCPSCLCSSLLVSPSPAISFLIETGALLHFPDTSHGLCTLYFLCPVWLSECLERIMHLNPACGSLIGQLRTLLMTSSFQMLLVGTGFTQQNEEQYFQFLAKFEIALPVANDSSDFCLFTVICCRTFSLTNQLWTSTASARRPTHTTATNKDELCSCRVLGALHCPDAHQPQGDGPAGGSSGFTCCTEQLPHMSSPEPVCVVCVCVQSFEPKRNTKNPRNSHSALYTFAGTQQRNRCSTFRVRRNQTIYWKEGLLVTFQGGYLSVESSDISWRRKKSGGIKIICQSDMRDFSAMAFITDHVHSLIEQWFPALTASESDGSLLVEQYAPCPLCASLGPQSPADKADVHYFNMEDCVLAAVENEHISCPQHVEKPVLLQELVPELFMTDFPARLFLERAQLEYSEEESHILGQEAVGPSSTGLATVAAPWPSNASTSRSVRSSRSAATQVKTPVAQPPSCPGGSSARCLLSVPDTMVRHLRSADA</sequence>
<dbReference type="PANTHER" id="PTHR48051">
    <property type="match status" value="1"/>
</dbReference>
<organism evidence="6 7">
    <name type="scientific">Takifugu flavidus</name>
    <name type="common">sansaifugu</name>
    <dbReference type="NCBI Taxonomy" id="433684"/>
    <lineage>
        <taxon>Eukaryota</taxon>
        <taxon>Metazoa</taxon>
        <taxon>Chordata</taxon>
        <taxon>Craniata</taxon>
        <taxon>Vertebrata</taxon>
        <taxon>Euteleostomi</taxon>
        <taxon>Actinopterygii</taxon>
        <taxon>Neopterygii</taxon>
        <taxon>Teleostei</taxon>
        <taxon>Neoteleostei</taxon>
        <taxon>Acanthomorphata</taxon>
        <taxon>Eupercaria</taxon>
        <taxon>Tetraodontiformes</taxon>
        <taxon>Tetradontoidea</taxon>
        <taxon>Tetraodontidae</taxon>
        <taxon>Takifugu</taxon>
    </lineage>
</organism>
<keyword evidence="1" id="KW-0433">Leucine-rich repeat</keyword>
<feature type="compositionally biased region" description="Low complexity" evidence="4">
    <location>
        <begin position="816"/>
        <end position="831"/>
    </location>
</feature>
<evidence type="ECO:0000313" key="6">
    <source>
        <dbReference type="EMBL" id="TWW53002.1"/>
    </source>
</evidence>
<dbReference type="EMBL" id="RHFK02000850">
    <property type="protein sequence ID" value="TWW53002.1"/>
    <property type="molecule type" value="Genomic_DNA"/>
</dbReference>
<dbReference type="InterPro" id="IPR027417">
    <property type="entry name" value="P-loop_NTPase"/>
</dbReference>
<proteinExistence type="predicted"/>
<reference evidence="6 7" key="1">
    <citation type="submission" date="2019-04" db="EMBL/GenBank/DDBJ databases">
        <title>Chromosome genome assembly for Takifugu flavidus.</title>
        <authorList>
            <person name="Xiao S."/>
        </authorList>
    </citation>
    <scope>NUCLEOTIDE SEQUENCE [LARGE SCALE GENOMIC DNA]</scope>
    <source>
        <strain evidence="6">HTHZ2018</strain>
        <tissue evidence="6">Muscle</tissue>
    </source>
</reference>
<keyword evidence="7" id="KW-1185">Reference proteome</keyword>
<comment type="caution">
    <text evidence="6">The sequence shown here is derived from an EMBL/GenBank/DDBJ whole genome shotgun (WGS) entry which is preliminary data.</text>
</comment>
<feature type="non-terminal residue" evidence="6">
    <location>
        <position position="869"/>
    </location>
</feature>
<dbReference type="InterPro" id="IPR050216">
    <property type="entry name" value="LRR_domain-containing"/>
</dbReference>
<gene>
    <name evidence="6" type="ORF">D4764_0289920</name>
</gene>
<evidence type="ECO:0000256" key="3">
    <source>
        <dbReference type="ARBA" id="ARBA00022741"/>
    </source>
</evidence>
<dbReference type="Gene3D" id="3.80.10.10">
    <property type="entry name" value="Ribonuclease Inhibitor"/>
    <property type="match status" value="1"/>
</dbReference>
<keyword evidence="3" id="KW-0547">Nucleotide-binding</keyword>
<name>A0A5C6MCZ9_9TELE</name>
<dbReference type="InterPro" id="IPR020859">
    <property type="entry name" value="ROC"/>
</dbReference>
<dbReference type="Proteomes" id="UP000324091">
    <property type="component" value="Unassembled WGS sequence"/>
</dbReference>
<dbReference type="GO" id="GO:0000166">
    <property type="term" value="F:nucleotide binding"/>
    <property type="evidence" value="ECO:0007669"/>
    <property type="project" value="UniProtKB-KW"/>
</dbReference>
<feature type="domain" description="Roc" evidence="5">
    <location>
        <begin position="74"/>
        <end position="274"/>
    </location>
</feature>
<dbReference type="Gene3D" id="3.30.70.1390">
    <property type="entry name" value="ROC domain from the Parkinson's disease-associated leucine-rich repeat kinase 2"/>
    <property type="match status" value="1"/>
</dbReference>
<feature type="non-terminal residue" evidence="6">
    <location>
        <position position="1"/>
    </location>
</feature>
<keyword evidence="6" id="KW-0418">Kinase</keyword>
<dbReference type="PROSITE" id="PS51424">
    <property type="entry name" value="ROC"/>
    <property type="match status" value="1"/>
</dbReference>
<evidence type="ECO:0000256" key="1">
    <source>
        <dbReference type="ARBA" id="ARBA00022614"/>
    </source>
</evidence>
<dbReference type="Pfam" id="PF08477">
    <property type="entry name" value="Roc"/>
    <property type="match status" value="1"/>
</dbReference>